<organism evidence="2 3">
    <name type="scientific">Paenibacillus nasutitermitis</name>
    <dbReference type="NCBI Taxonomy" id="1652958"/>
    <lineage>
        <taxon>Bacteria</taxon>
        <taxon>Bacillati</taxon>
        <taxon>Bacillota</taxon>
        <taxon>Bacilli</taxon>
        <taxon>Bacillales</taxon>
        <taxon>Paenibacillaceae</taxon>
        <taxon>Paenibacillus</taxon>
    </lineage>
</organism>
<dbReference type="InterPro" id="IPR050248">
    <property type="entry name" value="Polysacc_deacetylase_ArnD"/>
</dbReference>
<comment type="caution">
    <text evidence="2">The sequence shown here is derived from an EMBL/GenBank/DDBJ whole genome shotgun (WGS) entry which is preliminary data.</text>
</comment>
<reference evidence="2" key="2">
    <citation type="submission" date="2020-09" db="EMBL/GenBank/DDBJ databases">
        <authorList>
            <person name="Sun Q."/>
            <person name="Zhou Y."/>
        </authorList>
    </citation>
    <scope>NUCLEOTIDE SEQUENCE</scope>
    <source>
        <strain evidence="2">CGMCC 1.15178</strain>
    </source>
</reference>
<evidence type="ECO:0000313" key="3">
    <source>
        <dbReference type="Proteomes" id="UP000612456"/>
    </source>
</evidence>
<proteinExistence type="predicted"/>
<dbReference type="InterPro" id="IPR011330">
    <property type="entry name" value="Glyco_hydro/deAcase_b/a-brl"/>
</dbReference>
<feature type="domain" description="NodB homology" evidence="1">
    <location>
        <begin position="141"/>
        <end position="317"/>
    </location>
</feature>
<gene>
    <name evidence="2" type="primary">ylxY</name>
    <name evidence="2" type="ORF">GCM10010911_27160</name>
</gene>
<protein>
    <recommendedName>
        <fullName evidence="1">NodB homology domain-containing protein</fullName>
    </recommendedName>
</protein>
<dbReference type="PROSITE" id="PS51677">
    <property type="entry name" value="NODB"/>
    <property type="match status" value="1"/>
</dbReference>
<dbReference type="GO" id="GO:0016020">
    <property type="term" value="C:membrane"/>
    <property type="evidence" value="ECO:0007669"/>
    <property type="project" value="TreeGrafter"/>
</dbReference>
<dbReference type="PANTHER" id="PTHR10587">
    <property type="entry name" value="GLYCOSYL TRANSFERASE-RELATED"/>
    <property type="match status" value="1"/>
</dbReference>
<keyword evidence="3" id="KW-1185">Reference proteome</keyword>
<accession>A0A916YYR2</accession>
<dbReference type="Pfam" id="PF01522">
    <property type="entry name" value="Polysacc_deac_1"/>
    <property type="match status" value="1"/>
</dbReference>
<dbReference type="GO" id="GO:0005975">
    <property type="term" value="P:carbohydrate metabolic process"/>
    <property type="evidence" value="ECO:0007669"/>
    <property type="project" value="InterPro"/>
</dbReference>
<dbReference type="EMBL" id="BMHP01000002">
    <property type="protein sequence ID" value="GGD67930.1"/>
    <property type="molecule type" value="Genomic_DNA"/>
</dbReference>
<dbReference type="InterPro" id="IPR002509">
    <property type="entry name" value="NODB_dom"/>
</dbReference>
<name>A0A916YYR2_9BACL</name>
<dbReference type="Proteomes" id="UP000612456">
    <property type="component" value="Unassembled WGS sequence"/>
</dbReference>
<dbReference type="AlphaFoldDB" id="A0A916YYR2"/>
<dbReference type="PANTHER" id="PTHR10587:SF80">
    <property type="entry name" value="CHITOOLIGOSACCHARIDE DEACETYLASE"/>
    <property type="match status" value="1"/>
</dbReference>
<dbReference type="Gene3D" id="3.20.20.370">
    <property type="entry name" value="Glycoside hydrolase/deacetylase"/>
    <property type="match status" value="1"/>
</dbReference>
<dbReference type="SUPFAM" id="SSF88713">
    <property type="entry name" value="Glycoside hydrolase/deacetylase"/>
    <property type="match status" value="1"/>
</dbReference>
<reference evidence="2" key="1">
    <citation type="journal article" date="2014" name="Int. J. Syst. Evol. Microbiol.">
        <title>Complete genome sequence of Corynebacterium casei LMG S-19264T (=DSM 44701T), isolated from a smear-ripened cheese.</title>
        <authorList>
            <consortium name="US DOE Joint Genome Institute (JGI-PGF)"/>
            <person name="Walter F."/>
            <person name="Albersmeier A."/>
            <person name="Kalinowski J."/>
            <person name="Ruckert C."/>
        </authorList>
    </citation>
    <scope>NUCLEOTIDE SEQUENCE</scope>
    <source>
        <strain evidence="2">CGMCC 1.15178</strain>
    </source>
</reference>
<sequence>MGEAMKLKKSIIMAVFMCTLLLVFGMNGDLSAYVAALKQGTFTSTLGSDIAADPGKRLLKETIEKEAIKRRIDPVDAKLDHVWKAIPGYNGLEVDVDQTYRLMKDAPEHAPIRYMYREITPAVSLEQLGRQPIYKGNPNKPMVALMINVAWGNEFLEPMLKTLEQHNVKATFFLDGTWLKKNTDMARLIQSYGHELSNHAYTHPNMSRLDRQTAYNEIAKTEALLKSTLNVNNVWFAPPSGDFNQMTVEVAAEQGLKTVLWTLDTVDWQHPPAASIVNKIRTRVEPGSLILLHPTDSSSEALPGMIAAIKHKGLLLGTVSETLSTKRVRLVEAGT</sequence>
<evidence type="ECO:0000313" key="2">
    <source>
        <dbReference type="EMBL" id="GGD67930.1"/>
    </source>
</evidence>
<dbReference type="CDD" id="cd10950">
    <property type="entry name" value="CE4_BsYlxY_like"/>
    <property type="match status" value="1"/>
</dbReference>
<evidence type="ECO:0000259" key="1">
    <source>
        <dbReference type="PROSITE" id="PS51677"/>
    </source>
</evidence>
<dbReference type="GO" id="GO:0016810">
    <property type="term" value="F:hydrolase activity, acting on carbon-nitrogen (but not peptide) bonds"/>
    <property type="evidence" value="ECO:0007669"/>
    <property type="project" value="InterPro"/>
</dbReference>